<reference evidence="6 7" key="1">
    <citation type="submission" date="2023-01" db="EMBL/GenBank/DDBJ databases">
        <title>Psychroserpens ponticola sp. nov., isolated from seawater.</title>
        <authorList>
            <person name="Kristyanto S."/>
            <person name="Jung J."/>
            <person name="Kim J.M."/>
            <person name="Jeon C.O."/>
        </authorList>
    </citation>
    <scope>NUCLEOTIDE SEQUENCE [LARGE SCALE GENOMIC DNA]</scope>
    <source>
        <strain evidence="6 7">MSW6</strain>
    </source>
</reference>
<dbReference type="SUPFAM" id="SSF50891">
    <property type="entry name" value="Cyclophilin-like"/>
    <property type="match status" value="1"/>
</dbReference>
<evidence type="ECO:0000256" key="4">
    <source>
        <dbReference type="ARBA" id="ARBA00023235"/>
    </source>
</evidence>
<keyword evidence="7" id="KW-1185">Reference proteome</keyword>
<proteinExistence type="inferred from homology"/>
<name>A0ABY7S1S5_9FLAO</name>
<feature type="domain" description="PPIase cyclophilin-type" evidence="5">
    <location>
        <begin position="36"/>
        <end position="269"/>
    </location>
</feature>
<dbReference type="InterPro" id="IPR029000">
    <property type="entry name" value="Cyclophilin-like_dom_sf"/>
</dbReference>
<sequence>MMKTNIRIAITILVCLFLLSYSSKYDQDKTIVEMTTNYGTMVIELHNETPLHRDNFIKLVNDKAYDSLLFHRVIETFMIQGGDPDSKNAKLGDFLGEGDLEYSVNAEFKPDLFHKKGALSTARVESLGRVSSAMQFFIVQGKVYNDSLLEVADSRINKMLARHYFLNQPENEALWTAFKKAEDDENQFMILNDSINNMVKYFTDFKTYRIPQTQREVYKTIGGTPHLDQNYTVFGQVIEGLDIIDSMAKVKTDKWDRPVKNVIIKSVRIR</sequence>
<evidence type="ECO:0000313" key="6">
    <source>
        <dbReference type="EMBL" id="WCO02960.1"/>
    </source>
</evidence>
<evidence type="ECO:0000256" key="1">
    <source>
        <dbReference type="ARBA" id="ARBA00007365"/>
    </source>
</evidence>
<dbReference type="Proteomes" id="UP001202717">
    <property type="component" value="Chromosome"/>
</dbReference>
<dbReference type="PROSITE" id="PS00170">
    <property type="entry name" value="CSA_PPIASE_1"/>
    <property type="match status" value="1"/>
</dbReference>
<keyword evidence="4 6" id="KW-0413">Isomerase</keyword>
<dbReference type="GO" id="GO:0016853">
    <property type="term" value="F:isomerase activity"/>
    <property type="evidence" value="ECO:0007669"/>
    <property type="project" value="UniProtKB-KW"/>
</dbReference>
<dbReference type="PANTHER" id="PTHR45625">
    <property type="entry name" value="PEPTIDYL-PROLYL CIS-TRANS ISOMERASE-RELATED"/>
    <property type="match status" value="1"/>
</dbReference>
<evidence type="ECO:0000256" key="2">
    <source>
        <dbReference type="ARBA" id="ARBA00013194"/>
    </source>
</evidence>
<dbReference type="InterPro" id="IPR020892">
    <property type="entry name" value="Cyclophilin-type_PPIase_CS"/>
</dbReference>
<evidence type="ECO:0000256" key="3">
    <source>
        <dbReference type="ARBA" id="ARBA00023110"/>
    </source>
</evidence>
<protein>
    <recommendedName>
        <fullName evidence="2">peptidylprolyl isomerase</fullName>
        <ecNumber evidence="2">5.2.1.8</ecNumber>
    </recommendedName>
</protein>
<keyword evidence="3" id="KW-0697">Rotamase</keyword>
<gene>
    <name evidence="6" type="ORF">MUN68_005580</name>
</gene>
<dbReference type="PROSITE" id="PS50072">
    <property type="entry name" value="CSA_PPIASE_2"/>
    <property type="match status" value="1"/>
</dbReference>
<accession>A0ABY7S1S5</accession>
<dbReference type="Pfam" id="PF00160">
    <property type="entry name" value="Pro_isomerase"/>
    <property type="match status" value="2"/>
</dbReference>
<dbReference type="CDD" id="cd00317">
    <property type="entry name" value="cyclophilin"/>
    <property type="match status" value="1"/>
</dbReference>
<dbReference type="EC" id="5.2.1.8" evidence="2"/>
<dbReference type="Gene3D" id="2.40.100.10">
    <property type="entry name" value="Cyclophilin-like"/>
    <property type="match status" value="2"/>
</dbReference>
<dbReference type="InterPro" id="IPR002130">
    <property type="entry name" value="Cyclophilin-type_PPIase_dom"/>
</dbReference>
<organism evidence="6 7">
    <name type="scientific">Psychroserpens ponticola</name>
    <dbReference type="NCBI Taxonomy" id="2932268"/>
    <lineage>
        <taxon>Bacteria</taxon>
        <taxon>Pseudomonadati</taxon>
        <taxon>Bacteroidota</taxon>
        <taxon>Flavobacteriia</taxon>
        <taxon>Flavobacteriales</taxon>
        <taxon>Flavobacteriaceae</taxon>
        <taxon>Psychroserpens</taxon>
    </lineage>
</organism>
<dbReference type="PANTHER" id="PTHR45625:SF4">
    <property type="entry name" value="PEPTIDYLPROLYL ISOMERASE DOMAIN AND WD REPEAT-CONTAINING PROTEIN 1"/>
    <property type="match status" value="1"/>
</dbReference>
<comment type="similarity">
    <text evidence="1">Belongs to the cyclophilin-type PPIase family.</text>
</comment>
<dbReference type="EMBL" id="CP116221">
    <property type="protein sequence ID" value="WCO02960.1"/>
    <property type="molecule type" value="Genomic_DNA"/>
</dbReference>
<dbReference type="RefSeq" id="WP_249995677.1">
    <property type="nucleotide sequence ID" value="NZ_CP116221.1"/>
</dbReference>
<evidence type="ECO:0000259" key="5">
    <source>
        <dbReference type="PROSITE" id="PS50072"/>
    </source>
</evidence>
<evidence type="ECO:0000313" key="7">
    <source>
        <dbReference type="Proteomes" id="UP001202717"/>
    </source>
</evidence>
<dbReference type="InterPro" id="IPR044666">
    <property type="entry name" value="Cyclophilin_A-like"/>
</dbReference>